<keyword evidence="1" id="KW-0378">Hydrolase</keyword>
<dbReference type="SUPFAM" id="SSF55486">
    <property type="entry name" value="Metalloproteases ('zincins'), catalytic domain"/>
    <property type="match status" value="1"/>
</dbReference>
<gene>
    <name evidence="1" type="ORF">AVDCRST_MAG56-1254</name>
</gene>
<dbReference type="GO" id="GO:0008237">
    <property type="term" value="F:metallopeptidase activity"/>
    <property type="evidence" value="ECO:0007669"/>
    <property type="project" value="InterPro"/>
</dbReference>
<dbReference type="GO" id="GO:0006508">
    <property type="term" value="P:proteolysis"/>
    <property type="evidence" value="ECO:0007669"/>
    <property type="project" value="UniProtKB-KW"/>
</dbReference>
<sequence>MHLSPGTFVKDTNQKFSARIPFLIWAKKSKLFREFSENGHCVLPGPLLPLQNFPSYPQPPPFSIFPHPLFILMRKSFTSLLLAVPFAAAMLAIPACQKTEEAAPVTANAPQAVTESERLRFQELGFDVSDLRKVGSDFLVEGDMIITPQALGAMGSPVVVNGPRGEQYRTYNLVRSPQVITVRGASLSTPISQALDRAIANFNALGIGLTFRRVTTGGLIVVRESGSGAGGVAGFPPGNGSPYGSVTIYGGTRNYSLDVCEHVVTHELGHCVGLRHTDWFNRAYSCGSGGTEGQGTSGAVHIPGTPTGYDANSIMNACFSSTETGEFSTYDRTALNYLY</sequence>
<dbReference type="InterPro" id="IPR024653">
    <property type="entry name" value="Peptidase_M10/M27/M57"/>
</dbReference>
<accession>A0A6J4HZ05</accession>
<dbReference type="Gene3D" id="3.40.390.10">
    <property type="entry name" value="Collagenase (Catalytic Domain)"/>
    <property type="match status" value="1"/>
</dbReference>
<dbReference type="AlphaFoldDB" id="A0A6J4HZ05"/>
<organism evidence="1">
    <name type="scientific">uncultured Cytophagales bacterium</name>
    <dbReference type="NCBI Taxonomy" id="158755"/>
    <lineage>
        <taxon>Bacteria</taxon>
        <taxon>Pseudomonadati</taxon>
        <taxon>Bacteroidota</taxon>
        <taxon>Sphingobacteriia</taxon>
        <taxon>Sphingobacteriales</taxon>
        <taxon>environmental samples</taxon>
    </lineage>
</organism>
<protein>
    <submittedName>
        <fullName evidence="1">Milk-clotting protease</fullName>
    </submittedName>
</protein>
<name>A0A6J4HZ05_9SPHI</name>
<dbReference type="Pfam" id="PF12388">
    <property type="entry name" value="Peptidase_M57"/>
    <property type="match status" value="1"/>
</dbReference>
<dbReference type="InterPro" id="IPR024079">
    <property type="entry name" value="MetalloPept_cat_dom_sf"/>
</dbReference>
<evidence type="ECO:0000313" key="1">
    <source>
        <dbReference type="EMBL" id="CAA9237026.1"/>
    </source>
</evidence>
<dbReference type="EMBL" id="CADCTQ010000117">
    <property type="protein sequence ID" value="CAA9237026.1"/>
    <property type="molecule type" value="Genomic_DNA"/>
</dbReference>
<keyword evidence="1" id="KW-0645">Protease</keyword>
<reference evidence="1" key="1">
    <citation type="submission" date="2020-02" db="EMBL/GenBank/DDBJ databases">
        <authorList>
            <person name="Meier V. D."/>
        </authorList>
    </citation>
    <scope>NUCLEOTIDE SEQUENCE</scope>
    <source>
        <strain evidence="1">AVDCRST_MAG56</strain>
    </source>
</reference>
<proteinExistence type="predicted"/>